<dbReference type="Proteomes" id="UP001151760">
    <property type="component" value="Unassembled WGS sequence"/>
</dbReference>
<evidence type="ECO:0000259" key="2">
    <source>
        <dbReference type="Pfam" id="PF25597"/>
    </source>
</evidence>
<dbReference type="EMBL" id="BQNB010012652">
    <property type="protein sequence ID" value="GJT06247.1"/>
    <property type="molecule type" value="Genomic_DNA"/>
</dbReference>
<feature type="region of interest" description="Disordered" evidence="1">
    <location>
        <begin position="102"/>
        <end position="125"/>
    </location>
</feature>
<name>A0ABQ5AWY5_9ASTR</name>
<evidence type="ECO:0000313" key="4">
    <source>
        <dbReference type="Proteomes" id="UP001151760"/>
    </source>
</evidence>
<gene>
    <name evidence="3" type="ORF">Tco_0840709</name>
</gene>
<protein>
    <recommendedName>
        <fullName evidence="2">Retroviral polymerase SH3-like domain-containing protein</fullName>
    </recommendedName>
</protein>
<keyword evidence="4" id="KW-1185">Reference proteome</keyword>
<evidence type="ECO:0000256" key="1">
    <source>
        <dbReference type="SAM" id="MobiDB-lite"/>
    </source>
</evidence>
<comment type="caution">
    <text evidence="3">The sequence shown here is derived from an EMBL/GenBank/DDBJ whole genome shotgun (WGS) entry which is preliminary data.</text>
</comment>
<organism evidence="3 4">
    <name type="scientific">Tanacetum coccineum</name>
    <dbReference type="NCBI Taxonomy" id="301880"/>
    <lineage>
        <taxon>Eukaryota</taxon>
        <taxon>Viridiplantae</taxon>
        <taxon>Streptophyta</taxon>
        <taxon>Embryophyta</taxon>
        <taxon>Tracheophyta</taxon>
        <taxon>Spermatophyta</taxon>
        <taxon>Magnoliopsida</taxon>
        <taxon>eudicotyledons</taxon>
        <taxon>Gunneridae</taxon>
        <taxon>Pentapetalae</taxon>
        <taxon>asterids</taxon>
        <taxon>campanulids</taxon>
        <taxon>Asterales</taxon>
        <taxon>Asteraceae</taxon>
        <taxon>Asteroideae</taxon>
        <taxon>Anthemideae</taxon>
        <taxon>Anthemidinae</taxon>
        <taxon>Tanacetum</taxon>
    </lineage>
</organism>
<accession>A0ABQ5AWY5</accession>
<dbReference type="InterPro" id="IPR057670">
    <property type="entry name" value="SH3_retrovirus"/>
</dbReference>
<reference evidence="3" key="1">
    <citation type="journal article" date="2022" name="Int. J. Mol. Sci.">
        <title>Draft Genome of Tanacetum Coccineum: Genomic Comparison of Closely Related Tanacetum-Family Plants.</title>
        <authorList>
            <person name="Yamashiro T."/>
            <person name="Shiraishi A."/>
            <person name="Nakayama K."/>
            <person name="Satake H."/>
        </authorList>
    </citation>
    <scope>NUCLEOTIDE SEQUENCE</scope>
</reference>
<feature type="domain" description="Retroviral polymerase SH3-like" evidence="2">
    <location>
        <begin position="38"/>
        <end position="75"/>
    </location>
</feature>
<reference evidence="3" key="2">
    <citation type="submission" date="2022-01" db="EMBL/GenBank/DDBJ databases">
        <authorList>
            <person name="Yamashiro T."/>
            <person name="Shiraishi A."/>
            <person name="Satake H."/>
            <person name="Nakayama K."/>
        </authorList>
    </citation>
    <scope>NUCLEOTIDE SEQUENCE</scope>
</reference>
<proteinExistence type="predicted"/>
<sequence length="125" mass="14069">MNCSEITNLNSSVFTFLVLYVIQQTILRILGNFNLKDIGIFIGYSPSKKAYRIYNKRTRQIMETMNVQFDELTQMASEQHGSGPNLQGLTSGQISSGLCAYQDASTSAKPPNKERLDLRFNHGSR</sequence>
<dbReference type="Pfam" id="PF25597">
    <property type="entry name" value="SH3_retrovirus"/>
    <property type="match status" value="1"/>
</dbReference>
<feature type="compositionally biased region" description="Basic and acidic residues" evidence="1">
    <location>
        <begin position="111"/>
        <end position="125"/>
    </location>
</feature>
<evidence type="ECO:0000313" key="3">
    <source>
        <dbReference type="EMBL" id="GJT06247.1"/>
    </source>
</evidence>